<evidence type="ECO:0000256" key="5">
    <source>
        <dbReference type="PIRSR" id="PIRSR606710-2"/>
    </source>
</evidence>
<proteinExistence type="inferred from homology"/>
<dbReference type="SUPFAM" id="SSF75005">
    <property type="entry name" value="Arabinanase/levansucrase/invertase"/>
    <property type="match status" value="1"/>
</dbReference>
<dbReference type="AlphaFoldDB" id="A0A1M5LYE6"/>
<dbReference type="STRING" id="1206085.SAMN05443575_2582"/>
<dbReference type="InterPro" id="IPR023296">
    <property type="entry name" value="Glyco_hydro_beta-prop_sf"/>
</dbReference>
<evidence type="ECO:0000256" key="2">
    <source>
        <dbReference type="ARBA" id="ARBA00022801"/>
    </source>
</evidence>
<dbReference type="RefSeq" id="WP_073390708.1">
    <property type="nucleotide sequence ID" value="NZ_FQVU01000003.1"/>
</dbReference>
<dbReference type="Pfam" id="PF04616">
    <property type="entry name" value="Glyco_hydro_43"/>
    <property type="match status" value="1"/>
</dbReference>
<feature type="domain" description="CBM6" evidence="7">
    <location>
        <begin position="499"/>
        <end position="624"/>
    </location>
</feature>
<dbReference type="InterPro" id="IPR006710">
    <property type="entry name" value="Glyco_hydro_43"/>
</dbReference>
<protein>
    <submittedName>
        <fullName evidence="8">Carbohydrate binding module (Family 35)</fullName>
    </submittedName>
</protein>
<evidence type="ECO:0000256" key="4">
    <source>
        <dbReference type="PIRSR" id="PIRSR606710-1"/>
    </source>
</evidence>
<keyword evidence="9" id="KW-1185">Reference proteome</keyword>
<dbReference type="PROSITE" id="PS51175">
    <property type="entry name" value="CBM6"/>
    <property type="match status" value="2"/>
</dbReference>
<accession>A0A1M5LYE6</accession>
<dbReference type="InterPro" id="IPR008979">
    <property type="entry name" value="Galactose-bd-like_sf"/>
</dbReference>
<dbReference type="InterPro" id="IPR051795">
    <property type="entry name" value="Glycosyl_Hydrlase_43"/>
</dbReference>
<gene>
    <name evidence="8" type="ORF">SAMN05443575_2582</name>
</gene>
<evidence type="ECO:0000313" key="9">
    <source>
        <dbReference type="Proteomes" id="UP000186132"/>
    </source>
</evidence>
<feature type="domain" description="CBM6" evidence="7">
    <location>
        <begin position="357"/>
        <end position="482"/>
    </location>
</feature>
<dbReference type="CDD" id="cd08999">
    <property type="entry name" value="GH43_ABN-like"/>
    <property type="match status" value="1"/>
</dbReference>
<dbReference type="Proteomes" id="UP000186132">
    <property type="component" value="Unassembled WGS sequence"/>
</dbReference>
<feature type="site" description="Important for catalytic activity, responsible for pKa modulation of the active site Glu and correct orientation of both the proton donor and substrate" evidence="5">
    <location>
        <position position="186"/>
    </location>
</feature>
<evidence type="ECO:0000256" key="6">
    <source>
        <dbReference type="SAM" id="SignalP"/>
    </source>
</evidence>
<evidence type="ECO:0000256" key="1">
    <source>
        <dbReference type="ARBA" id="ARBA00009865"/>
    </source>
</evidence>
<dbReference type="OrthoDB" id="9801455at2"/>
<dbReference type="Gene3D" id="2.60.120.260">
    <property type="entry name" value="Galactose-binding domain-like"/>
    <property type="match status" value="2"/>
</dbReference>
<dbReference type="Gene3D" id="2.115.10.20">
    <property type="entry name" value="Glycosyl hydrolase domain, family 43"/>
    <property type="match status" value="1"/>
</dbReference>
<feature type="chain" id="PRO_5038664463" evidence="6">
    <location>
        <begin position="36"/>
        <end position="624"/>
    </location>
</feature>
<dbReference type="SUPFAM" id="SSF49785">
    <property type="entry name" value="Galactose-binding domain-like"/>
    <property type="match status" value="2"/>
</dbReference>
<dbReference type="PANTHER" id="PTHR42812:SF5">
    <property type="entry name" value="ENDO-ARABINASE"/>
    <property type="match status" value="1"/>
</dbReference>
<sequence length="624" mass="65876">MTAPSAYRRCVLAAVAALVLLAGLLPPAAPASAHAGRGHVPGGRATAAIHPVVDANFPDPDVLQVGRTYHAYATNSGGQNIQHRTSTDLVHWTKRADALPTLGDWVGDCTFTPGGATDHCVWAPEVSAVRGGYVMYYTARDELAPRQCIGAAFSTSPNGPFAPIGSQPLVCPDGQRGTTDLGGAIDASTYREHGQLYLLWKTDGNCCSQPARIFVQPLTADGRTLTGTATELIHNDRRFEGAVVEAPDLVKHHGTYYLFYSANDFGGGNYRTGYATANSLTGPYTTSRTELMTTDQFHGGVVGPGGEDVVTTPSGGTAVLFHGWDPTYSYRALYVSALDWSAPGLPAGQPHVVAADRRYQAEDGTVGGGRVVADDTASGEAKVGGLDDVGSAVSLRVYAERSGRTNLGIRYDNGSRDDAGTGVPATDTVTVNGRRAGVLTLPNTAWGNWQTVSYPVRLARGWNTVTLAKRTWYAEIDAVDVQQGRPLATPAPVPTGPATRYEAESGVVTHARVVDDALASGGAKVGGLDLADSSVTLTVSVARAGSHVLGIRYGNGSLDNSGYPVAATDAVTVNGRRAGTITFRNTTWDNWQVTPYRVRLHRGSNTITFTKSTFYTELDAVDVY</sequence>
<feature type="active site" description="Proton acceptor" evidence="4">
    <location>
        <position position="59"/>
    </location>
</feature>
<dbReference type="Pfam" id="PF16990">
    <property type="entry name" value="CBM_35"/>
    <property type="match status" value="1"/>
</dbReference>
<feature type="signal peptide" evidence="6">
    <location>
        <begin position="1"/>
        <end position="35"/>
    </location>
</feature>
<evidence type="ECO:0000259" key="7">
    <source>
        <dbReference type="PROSITE" id="PS51175"/>
    </source>
</evidence>
<evidence type="ECO:0000313" key="8">
    <source>
        <dbReference type="EMBL" id="SHG70134.1"/>
    </source>
</evidence>
<keyword evidence="6" id="KW-0732">Signal</keyword>
<feature type="active site" description="Proton donor" evidence="4">
    <location>
        <position position="245"/>
    </location>
</feature>
<dbReference type="GO" id="GO:0005975">
    <property type="term" value="P:carbohydrate metabolic process"/>
    <property type="evidence" value="ECO:0007669"/>
    <property type="project" value="InterPro"/>
</dbReference>
<dbReference type="PROSITE" id="PS51318">
    <property type="entry name" value="TAT"/>
    <property type="match status" value="1"/>
</dbReference>
<dbReference type="GO" id="GO:0030246">
    <property type="term" value="F:carbohydrate binding"/>
    <property type="evidence" value="ECO:0007669"/>
    <property type="project" value="InterPro"/>
</dbReference>
<dbReference type="GO" id="GO:0004553">
    <property type="term" value="F:hydrolase activity, hydrolyzing O-glycosyl compounds"/>
    <property type="evidence" value="ECO:0007669"/>
    <property type="project" value="InterPro"/>
</dbReference>
<name>A0A1M5LYE6_9ACTN</name>
<keyword evidence="2" id="KW-0378">Hydrolase</keyword>
<dbReference type="PANTHER" id="PTHR42812">
    <property type="entry name" value="BETA-XYLOSIDASE"/>
    <property type="match status" value="1"/>
</dbReference>
<dbReference type="EMBL" id="FQVU01000003">
    <property type="protein sequence ID" value="SHG70134.1"/>
    <property type="molecule type" value="Genomic_DNA"/>
</dbReference>
<dbReference type="InterPro" id="IPR006311">
    <property type="entry name" value="TAT_signal"/>
</dbReference>
<dbReference type="InterPro" id="IPR005084">
    <property type="entry name" value="CBM6"/>
</dbReference>
<keyword evidence="3" id="KW-0326">Glycosidase</keyword>
<evidence type="ECO:0000256" key="3">
    <source>
        <dbReference type="ARBA" id="ARBA00023295"/>
    </source>
</evidence>
<reference evidence="8 9" key="1">
    <citation type="submission" date="2016-11" db="EMBL/GenBank/DDBJ databases">
        <authorList>
            <person name="Jaros S."/>
            <person name="Januszkiewicz K."/>
            <person name="Wedrychowicz H."/>
        </authorList>
    </citation>
    <scope>NUCLEOTIDE SEQUENCE [LARGE SCALE GENOMIC DNA]</scope>
    <source>
        <strain evidence="8 9">DSM 45627</strain>
    </source>
</reference>
<comment type="similarity">
    <text evidence="1">Belongs to the glycosyl hydrolase 43 family.</text>
</comment>
<organism evidence="8 9">
    <name type="scientific">Jatrophihabitans endophyticus</name>
    <dbReference type="NCBI Taxonomy" id="1206085"/>
    <lineage>
        <taxon>Bacteria</taxon>
        <taxon>Bacillati</taxon>
        <taxon>Actinomycetota</taxon>
        <taxon>Actinomycetes</taxon>
        <taxon>Jatrophihabitantales</taxon>
        <taxon>Jatrophihabitantaceae</taxon>
        <taxon>Jatrophihabitans</taxon>
    </lineage>
</organism>